<reference evidence="5" key="2">
    <citation type="journal article" date="2015" name="J. Biotechnol.">
        <title>The structure of the Cyberlindnera jadinii genome and its relation to Candida utilis analyzed by the occurrence of single nucleotide polymorphisms.</title>
        <authorList>
            <person name="Rupp O."/>
            <person name="Brinkrolf K."/>
            <person name="Buerth C."/>
            <person name="Kunigo M."/>
            <person name="Schneider J."/>
            <person name="Jaenicke S."/>
            <person name="Goesmann A."/>
            <person name="Puehler A."/>
            <person name="Jaeger K.-E."/>
            <person name="Ernst J.F."/>
        </authorList>
    </citation>
    <scope>NUCLEOTIDE SEQUENCE [LARGE SCALE GENOMIC DNA]</scope>
    <source>
        <strain evidence="5">ATCC 18201 / CBS 1600 / BCRC 20928 / JCM 3617 / NBRC 0987 / NRRL Y-1542</strain>
    </source>
</reference>
<accession>A0A0H5C515</accession>
<evidence type="ECO:0000259" key="2">
    <source>
        <dbReference type="PROSITE" id="PS50118"/>
    </source>
</evidence>
<dbReference type="Proteomes" id="UP000038830">
    <property type="component" value="Unassembled WGS sequence"/>
</dbReference>
<gene>
    <name evidence="3" type="ORF">BN1211_3743</name>
    <name evidence="4" type="ORF">CYBJADRAFT_71620</name>
</gene>
<dbReference type="GO" id="GO:0005634">
    <property type="term" value="C:nucleus"/>
    <property type="evidence" value="ECO:0007669"/>
    <property type="project" value="UniProtKB-UniRule"/>
</dbReference>
<dbReference type="Pfam" id="PF00505">
    <property type="entry name" value="HMG_box"/>
    <property type="match status" value="1"/>
</dbReference>
<dbReference type="GeneID" id="30992283"/>
<keyword evidence="1" id="KW-0539">Nucleus</keyword>
<dbReference type="PROSITE" id="PS50118">
    <property type="entry name" value="HMG_BOX_2"/>
    <property type="match status" value="1"/>
</dbReference>
<dbReference type="Proteomes" id="UP000094389">
    <property type="component" value="Unassembled WGS sequence"/>
</dbReference>
<feature type="DNA-binding region" description="HMG box" evidence="1">
    <location>
        <begin position="85"/>
        <end position="132"/>
    </location>
</feature>
<evidence type="ECO:0000313" key="6">
    <source>
        <dbReference type="Proteomes" id="UP000094389"/>
    </source>
</evidence>
<dbReference type="SUPFAM" id="SSF47095">
    <property type="entry name" value="HMG-box"/>
    <property type="match status" value="1"/>
</dbReference>
<evidence type="ECO:0000313" key="4">
    <source>
        <dbReference type="EMBL" id="ODV74263.1"/>
    </source>
</evidence>
<dbReference type="EMBL" id="CDQK01000004">
    <property type="protein sequence ID" value="CEP23210.1"/>
    <property type="molecule type" value="Genomic_DNA"/>
</dbReference>
<protein>
    <recommendedName>
        <fullName evidence="2">HMG box domain-containing protein</fullName>
    </recommendedName>
</protein>
<evidence type="ECO:0000256" key="1">
    <source>
        <dbReference type="PROSITE-ProRule" id="PRU00267"/>
    </source>
</evidence>
<organism evidence="3 5">
    <name type="scientific">Cyberlindnera jadinii (strain ATCC 18201 / CBS 1600 / BCRC 20928 / JCM 3617 / NBRC 0987 / NRRL Y-1542)</name>
    <name type="common">Torula yeast</name>
    <name type="synonym">Candida utilis</name>
    <dbReference type="NCBI Taxonomy" id="983966"/>
    <lineage>
        <taxon>Eukaryota</taxon>
        <taxon>Fungi</taxon>
        <taxon>Dikarya</taxon>
        <taxon>Ascomycota</taxon>
        <taxon>Saccharomycotina</taxon>
        <taxon>Saccharomycetes</taxon>
        <taxon>Phaffomycetales</taxon>
        <taxon>Phaffomycetaceae</taxon>
        <taxon>Cyberlindnera</taxon>
    </lineage>
</organism>
<accession>A0A1E4S490</accession>
<reference evidence="3" key="1">
    <citation type="submission" date="2014-12" db="EMBL/GenBank/DDBJ databases">
        <authorList>
            <person name="Jaenicke S."/>
        </authorList>
    </citation>
    <scope>NUCLEOTIDE SEQUENCE [LARGE SCALE GENOMIC DNA]</scope>
    <source>
        <strain evidence="3">CBS1600</strain>
    </source>
</reference>
<dbReference type="Gene3D" id="1.10.30.10">
    <property type="entry name" value="High mobility group box domain"/>
    <property type="match status" value="1"/>
</dbReference>
<reference evidence="4 6" key="3">
    <citation type="journal article" date="2016" name="Proc. Natl. Acad. Sci. U.S.A.">
        <title>Comparative genomics of biotechnologically important yeasts.</title>
        <authorList>
            <person name="Riley R."/>
            <person name="Haridas S."/>
            <person name="Wolfe K.H."/>
            <person name="Lopes M.R."/>
            <person name="Hittinger C.T."/>
            <person name="Goeker M."/>
            <person name="Salamov A.A."/>
            <person name="Wisecaver J.H."/>
            <person name="Long T.M."/>
            <person name="Calvey C.H."/>
            <person name="Aerts A.L."/>
            <person name="Barry K.W."/>
            <person name="Choi C."/>
            <person name="Clum A."/>
            <person name="Coughlan A.Y."/>
            <person name="Deshpande S."/>
            <person name="Douglass A.P."/>
            <person name="Hanson S.J."/>
            <person name="Klenk H.-P."/>
            <person name="LaButti K.M."/>
            <person name="Lapidus A."/>
            <person name="Lindquist E.A."/>
            <person name="Lipzen A.M."/>
            <person name="Meier-Kolthoff J.P."/>
            <person name="Ohm R.A."/>
            <person name="Otillar R.P."/>
            <person name="Pangilinan J.L."/>
            <person name="Peng Y."/>
            <person name="Rokas A."/>
            <person name="Rosa C.A."/>
            <person name="Scheuner C."/>
            <person name="Sibirny A.A."/>
            <person name="Slot J.C."/>
            <person name="Stielow J.B."/>
            <person name="Sun H."/>
            <person name="Kurtzman C.P."/>
            <person name="Blackwell M."/>
            <person name="Grigoriev I.V."/>
            <person name="Jeffries T.W."/>
        </authorList>
    </citation>
    <scope>NUCLEOTIDE SEQUENCE [LARGE SCALE GENOMIC DNA]</scope>
    <source>
        <strain evidence="6">ATCC 18201 / CBS 1600 / BCRC 20928 / JCM 3617 / NBRC 0987 / NRRL Y-1542</strain>
        <strain evidence="4">NRRL Y-1542</strain>
    </source>
</reference>
<feature type="domain" description="HMG box" evidence="2">
    <location>
        <begin position="85"/>
        <end position="132"/>
    </location>
</feature>
<dbReference type="RefSeq" id="XP_020071302.1">
    <property type="nucleotide sequence ID" value="XM_020217887.1"/>
</dbReference>
<dbReference type="AlphaFoldDB" id="A0A0H5C515"/>
<dbReference type="GO" id="GO:0003677">
    <property type="term" value="F:DNA binding"/>
    <property type="evidence" value="ECO:0007669"/>
    <property type="project" value="UniProtKB-UniRule"/>
</dbReference>
<dbReference type="EMBL" id="KV453928">
    <property type="protein sequence ID" value="ODV74263.1"/>
    <property type="molecule type" value="Genomic_DNA"/>
</dbReference>
<sequence length="145" mass="16852">MSKQRMLAKVVLNDAKHTISALSQVKVTPPVFTREYNDMGNGRSEIIKSLIDDLVKDISRVSIGIQALQVNLNLDVSPIQFSTRPVRKKTLYNTWYKDNFSNCKEEHPEWDATRITKKLVRDWREFSDDDKEALEIEYGFKSKTE</sequence>
<dbReference type="InterPro" id="IPR036910">
    <property type="entry name" value="HMG_box_dom_sf"/>
</dbReference>
<dbReference type="CDD" id="cd00084">
    <property type="entry name" value="HMG-box_SF"/>
    <property type="match status" value="1"/>
</dbReference>
<evidence type="ECO:0000313" key="3">
    <source>
        <dbReference type="EMBL" id="CEP23210.1"/>
    </source>
</evidence>
<evidence type="ECO:0000313" key="5">
    <source>
        <dbReference type="Proteomes" id="UP000038830"/>
    </source>
</evidence>
<name>A0A0H5C515_CYBJN</name>
<keyword evidence="6" id="KW-1185">Reference proteome</keyword>
<dbReference type="InterPro" id="IPR009071">
    <property type="entry name" value="HMG_box_dom"/>
</dbReference>
<keyword evidence="1" id="KW-0238">DNA-binding</keyword>
<proteinExistence type="predicted"/>